<dbReference type="AlphaFoldDB" id="A0ABD1RRZ6"/>
<evidence type="ECO:0000313" key="2">
    <source>
        <dbReference type="EMBL" id="KAL2491193.1"/>
    </source>
</evidence>
<keyword evidence="3" id="KW-1185">Reference proteome</keyword>
<feature type="region of interest" description="Disordered" evidence="1">
    <location>
        <begin position="102"/>
        <end position="139"/>
    </location>
</feature>
<dbReference type="Proteomes" id="UP001604336">
    <property type="component" value="Unassembled WGS sequence"/>
</dbReference>
<proteinExistence type="predicted"/>
<feature type="region of interest" description="Disordered" evidence="1">
    <location>
        <begin position="33"/>
        <end position="90"/>
    </location>
</feature>
<protein>
    <submittedName>
        <fullName evidence="2">Uncharacterized protein</fullName>
    </submittedName>
</protein>
<name>A0ABD1RRZ6_9LAMI</name>
<accession>A0ABD1RRZ6</accession>
<gene>
    <name evidence="2" type="ORF">Adt_26821</name>
</gene>
<dbReference type="EMBL" id="JBFOLK010000008">
    <property type="protein sequence ID" value="KAL2491193.1"/>
    <property type="molecule type" value="Genomic_DNA"/>
</dbReference>
<evidence type="ECO:0000313" key="3">
    <source>
        <dbReference type="Proteomes" id="UP001604336"/>
    </source>
</evidence>
<organism evidence="2 3">
    <name type="scientific">Abeliophyllum distichum</name>
    <dbReference type="NCBI Taxonomy" id="126358"/>
    <lineage>
        <taxon>Eukaryota</taxon>
        <taxon>Viridiplantae</taxon>
        <taxon>Streptophyta</taxon>
        <taxon>Embryophyta</taxon>
        <taxon>Tracheophyta</taxon>
        <taxon>Spermatophyta</taxon>
        <taxon>Magnoliopsida</taxon>
        <taxon>eudicotyledons</taxon>
        <taxon>Gunneridae</taxon>
        <taxon>Pentapetalae</taxon>
        <taxon>asterids</taxon>
        <taxon>lamiids</taxon>
        <taxon>Lamiales</taxon>
        <taxon>Oleaceae</taxon>
        <taxon>Forsythieae</taxon>
        <taxon>Abeliophyllum</taxon>
    </lineage>
</organism>
<comment type="caution">
    <text evidence="2">The sequence shown here is derived from an EMBL/GenBank/DDBJ whole genome shotgun (WGS) entry which is preliminary data.</text>
</comment>
<reference evidence="3" key="1">
    <citation type="submission" date="2024-07" db="EMBL/GenBank/DDBJ databases">
        <title>Two chromosome-level genome assemblies of Korean endemic species Abeliophyllum distichum and Forsythia ovata (Oleaceae).</title>
        <authorList>
            <person name="Jang H."/>
        </authorList>
    </citation>
    <scope>NUCLEOTIDE SEQUENCE [LARGE SCALE GENOMIC DNA]</scope>
</reference>
<feature type="compositionally biased region" description="Basic and acidic residues" evidence="1">
    <location>
        <begin position="117"/>
        <end position="126"/>
    </location>
</feature>
<sequence length="139" mass="15878">MASLPTTTPQKFCRIHKTRVHNTEDCPDVRKLINREAHGQGEGNRPVWEHRGPPVQGRRLPPRCQDNGLRRDDGRNERNRDPPRLNGPTETLSVREINTIIGGPYVGGHTMNSRQNYAKEAREKPLESWQVHGHRSKAP</sequence>
<feature type="compositionally biased region" description="Basic and acidic residues" evidence="1">
    <location>
        <begin position="68"/>
        <end position="83"/>
    </location>
</feature>
<evidence type="ECO:0000256" key="1">
    <source>
        <dbReference type="SAM" id="MobiDB-lite"/>
    </source>
</evidence>